<dbReference type="InterPro" id="IPR036388">
    <property type="entry name" value="WH-like_DNA-bd_sf"/>
</dbReference>
<evidence type="ECO:0000313" key="6">
    <source>
        <dbReference type="Proteomes" id="UP001597023"/>
    </source>
</evidence>
<evidence type="ECO:0000256" key="3">
    <source>
        <dbReference type="ARBA" id="ARBA00023163"/>
    </source>
</evidence>
<dbReference type="InterPro" id="IPR036390">
    <property type="entry name" value="WH_DNA-bd_sf"/>
</dbReference>
<keyword evidence="2" id="KW-0238">DNA-binding</keyword>
<reference evidence="6" key="1">
    <citation type="journal article" date="2019" name="Int. J. Syst. Evol. Microbiol.">
        <title>The Global Catalogue of Microorganisms (GCM) 10K type strain sequencing project: providing services to taxonomists for standard genome sequencing and annotation.</title>
        <authorList>
            <consortium name="The Broad Institute Genomics Platform"/>
            <consortium name="The Broad Institute Genome Sequencing Center for Infectious Disease"/>
            <person name="Wu L."/>
            <person name="Ma J."/>
        </authorList>
    </citation>
    <scope>NUCLEOTIDE SEQUENCE [LARGE SCALE GENOMIC DNA]</scope>
    <source>
        <strain evidence="6">CGMCC 4.7400</strain>
    </source>
</reference>
<comment type="caution">
    <text evidence="5">The sequence shown here is derived from an EMBL/GenBank/DDBJ whole genome shotgun (WGS) entry which is preliminary data.</text>
</comment>
<dbReference type="SMART" id="SM00418">
    <property type="entry name" value="HTH_ARSR"/>
    <property type="match status" value="1"/>
</dbReference>
<evidence type="ECO:0000256" key="2">
    <source>
        <dbReference type="ARBA" id="ARBA00023125"/>
    </source>
</evidence>
<keyword evidence="3" id="KW-0804">Transcription</keyword>
<feature type="domain" description="HTH arsR-type" evidence="4">
    <location>
        <begin position="254"/>
        <end position="326"/>
    </location>
</feature>
<dbReference type="InterPro" id="IPR011991">
    <property type="entry name" value="ArsR-like_HTH"/>
</dbReference>
<evidence type="ECO:0000313" key="5">
    <source>
        <dbReference type="EMBL" id="MFD0312677.1"/>
    </source>
</evidence>
<evidence type="ECO:0000256" key="1">
    <source>
        <dbReference type="ARBA" id="ARBA00023015"/>
    </source>
</evidence>
<dbReference type="Proteomes" id="UP001597023">
    <property type="component" value="Unassembled WGS sequence"/>
</dbReference>
<sequence>MAGTLRIHLTDADFRHLQFARSPDPIWESVLGLHVLTAPPDQLPARLRHWRARARGRVRQGEVRGACRLLNDLAPATAYWPDFLTPVESEEGMSAGLRALRGTPRARLVRELREAGRHRTLPVWTRRLAGGDRALLDDVADALRDVHGRLLMPDWWEVEATVAADHARRMEALEGGIGAVFGSFAPFVWQDPVLSAPYPVDRVIRPRGRGLRLIPSFFCHSAPVAIADPELPPVVVYPLAPSPPRGGGARHDAALARLLGTNRARILGALTTTPTTGAVAARLALPASSVSGHLTVLREAGLITSEREGAYVRHRLTPRGRHLLDRPTAQR</sequence>
<dbReference type="InterPro" id="IPR001845">
    <property type="entry name" value="HTH_ArsR_DNA-bd_dom"/>
</dbReference>
<dbReference type="CDD" id="cd00090">
    <property type="entry name" value="HTH_ARSR"/>
    <property type="match status" value="1"/>
</dbReference>
<dbReference type="Gene3D" id="1.10.10.10">
    <property type="entry name" value="Winged helix-like DNA-binding domain superfamily/Winged helix DNA-binding domain"/>
    <property type="match status" value="1"/>
</dbReference>
<protein>
    <submittedName>
        <fullName evidence="5">ArsR/SmtB family transcription factor</fullName>
    </submittedName>
</protein>
<dbReference type="PANTHER" id="PTHR43132">
    <property type="entry name" value="ARSENICAL RESISTANCE OPERON REPRESSOR ARSR-RELATED"/>
    <property type="match status" value="1"/>
</dbReference>
<dbReference type="SUPFAM" id="SSF46785">
    <property type="entry name" value="Winged helix' DNA-binding domain"/>
    <property type="match status" value="1"/>
</dbReference>
<keyword evidence="6" id="KW-1185">Reference proteome</keyword>
<organism evidence="5 6">
    <name type="scientific">Streptomyces flavalbus</name>
    <dbReference type="NCBI Taxonomy" id="2665155"/>
    <lineage>
        <taxon>Bacteria</taxon>
        <taxon>Bacillati</taxon>
        <taxon>Actinomycetota</taxon>
        <taxon>Actinomycetes</taxon>
        <taxon>Kitasatosporales</taxon>
        <taxon>Streptomycetaceae</taxon>
        <taxon>Streptomyces</taxon>
    </lineage>
</organism>
<dbReference type="PANTHER" id="PTHR43132:SF8">
    <property type="entry name" value="HTH-TYPE TRANSCRIPTIONAL REGULATOR KMTR"/>
    <property type="match status" value="1"/>
</dbReference>
<dbReference type="InterPro" id="IPR051011">
    <property type="entry name" value="Metal_resp_trans_reg"/>
</dbReference>
<name>A0ABW2VZJ6_9ACTN</name>
<evidence type="ECO:0000259" key="4">
    <source>
        <dbReference type="SMART" id="SM00418"/>
    </source>
</evidence>
<keyword evidence="1" id="KW-0805">Transcription regulation</keyword>
<dbReference type="EMBL" id="JBHTEB010000001">
    <property type="protein sequence ID" value="MFD0312677.1"/>
    <property type="molecule type" value="Genomic_DNA"/>
</dbReference>
<gene>
    <name evidence="5" type="ORF">ACFQZ6_00155</name>
</gene>
<accession>A0ABW2VZJ6</accession>
<dbReference type="RefSeq" id="WP_381604233.1">
    <property type="nucleotide sequence ID" value="NZ_JBHTEB010000001.1"/>
</dbReference>
<proteinExistence type="predicted"/>
<dbReference type="PRINTS" id="PR00778">
    <property type="entry name" value="HTHARSR"/>
</dbReference>
<dbReference type="Pfam" id="PF12840">
    <property type="entry name" value="HTH_20"/>
    <property type="match status" value="1"/>
</dbReference>